<dbReference type="EMBL" id="LNIX01000011">
    <property type="protein sequence ID" value="OXA48577.1"/>
    <property type="molecule type" value="Genomic_DNA"/>
</dbReference>
<name>A0A226DV64_FOLCA</name>
<proteinExistence type="predicted"/>
<evidence type="ECO:0000313" key="2">
    <source>
        <dbReference type="EMBL" id="OXA48577.1"/>
    </source>
</evidence>
<comment type="caution">
    <text evidence="2">The sequence shown here is derived from an EMBL/GenBank/DDBJ whole genome shotgun (WGS) entry which is preliminary data.</text>
</comment>
<feature type="transmembrane region" description="Helical" evidence="1">
    <location>
        <begin position="197"/>
        <end position="222"/>
    </location>
</feature>
<sequence length="250" mass="28027">MRRIYSIQGWVNKRLTQPKGFPPPPGKKLDTLTIMLSMVTAIIAATLPFLYAIFVSNMTLQDHFSHFEFILANAICPLETYFVCRSITFLVLSIYYGYLAFHSTATIVGALIIGAEVLNMLITSINYLARMSPNLHSIRTYQRFCILNKTMEKMSNALASLLLSFGFVFTVTCNFVSVRMYRVIPIPFYFVFPVGSLGATVGIMILLPFGIACHEASTILVLRWRMALKMKSGGTRDQEKLGNALRPVGN</sequence>
<feature type="transmembrane region" description="Helical" evidence="1">
    <location>
        <begin position="157"/>
        <end position="177"/>
    </location>
</feature>
<organism evidence="2 3">
    <name type="scientific">Folsomia candida</name>
    <name type="common">Springtail</name>
    <dbReference type="NCBI Taxonomy" id="158441"/>
    <lineage>
        <taxon>Eukaryota</taxon>
        <taxon>Metazoa</taxon>
        <taxon>Ecdysozoa</taxon>
        <taxon>Arthropoda</taxon>
        <taxon>Hexapoda</taxon>
        <taxon>Collembola</taxon>
        <taxon>Entomobryomorpha</taxon>
        <taxon>Isotomoidea</taxon>
        <taxon>Isotomidae</taxon>
        <taxon>Proisotominae</taxon>
        <taxon>Folsomia</taxon>
    </lineage>
</organism>
<gene>
    <name evidence="2" type="ORF">Fcan01_16285</name>
</gene>
<keyword evidence="1" id="KW-1133">Transmembrane helix</keyword>
<accession>A0A226DV64</accession>
<keyword evidence="1" id="KW-0812">Transmembrane</keyword>
<evidence type="ECO:0000313" key="3">
    <source>
        <dbReference type="Proteomes" id="UP000198287"/>
    </source>
</evidence>
<reference evidence="2 3" key="1">
    <citation type="submission" date="2015-12" db="EMBL/GenBank/DDBJ databases">
        <title>The genome of Folsomia candida.</title>
        <authorList>
            <person name="Faddeeva A."/>
            <person name="Derks M.F."/>
            <person name="Anvar Y."/>
            <person name="Smit S."/>
            <person name="Van Straalen N."/>
            <person name="Roelofs D."/>
        </authorList>
    </citation>
    <scope>NUCLEOTIDE SEQUENCE [LARGE SCALE GENOMIC DNA]</scope>
    <source>
        <strain evidence="2 3">VU population</strain>
        <tissue evidence="2">Whole body</tissue>
    </source>
</reference>
<feature type="transmembrane region" description="Helical" evidence="1">
    <location>
        <begin position="34"/>
        <end position="60"/>
    </location>
</feature>
<feature type="transmembrane region" description="Helical" evidence="1">
    <location>
        <begin position="107"/>
        <end position="129"/>
    </location>
</feature>
<dbReference type="AlphaFoldDB" id="A0A226DV64"/>
<dbReference type="Proteomes" id="UP000198287">
    <property type="component" value="Unassembled WGS sequence"/>
</dbReference>
<protein>
    <submittedName>
        <fullName evidence="2">Uncharacterized protein</fullName>
    </submittedName>
</protein>
<evidence type="ECO:0000256" key="1">
    <source>
        <dbReference type="SAM" id="Phobius"/>
    </source>
</evidence>
<keyword evidence="1" id="KW-0472">Membrane</keyword>
<keyword evidence="3" id="KW-1185">Reference proteome</keyword>